<evidence type="ECO:0000256" key="1">
    <source>
        <dbReference type="SAM" id="MobiDB-lite"/>
    </source>
</evidence>
<feature type="region of interest" description="Disordered" evidence="1">
    <location>
        <begin position="65"/>
        <end position="93"/>
    </location>
</feature>
<evidence type="ECO:0000313" key="2">
    <source>
        <dbReference type="EMBL" id="BBF89412.1"/>
    </source>
</evidence>
<organism evidence="2">
    <name type="scientific">Oryza barthii</name>
    <dbReference type="NCBI Taxonomy" id="65489"/>
    <lineage>
        <taxon>Eukaryota</taxon>
        <taxon>Viridiplantae</taxon>
        <taxon>Streptophyta</taxon>
        <taxon>Embryophyta</taxon>
        <taxon>Tracheophyta</taxon>
        <taxon>Spermatophyta</taxon>
        <taxon>Magnoliopsida</taxon>
        <taxon>Liliopsida</taxon>
        <taxon>Poales</taxon>
        <taxon>Poaceae</taxon>
        <taxon>BOP clade</taxon>
        <taxon>Oryzoideae</taxon>
        <taxon>Oryzeae</taxon>
        <taxon>Oryzinae</taxon>
        <taxon>Oryza</taxon>
    </lineage>
</organism>
<dbReference type="EMBL" id="AP018857">
    <property type="protein sequence ID" value="BBF89412.1"/>
    <property type="molecule type" value="Genomic_DNA"/>
</dbReference>
<gene>
    <name evidence="2" type="primary">OBARTa0018K22.31</name>
</gene>
<sequence length="130" mass="14436">MAKIWSKNGVRRRVVRVPCQARGASGEGCKAKTICRRKTTSRKQFWQKDGRSAAKARLLEQLAKAEAAERREEEDAAGEGVGGDAQDHPEGIRRKSCIRLSSGSWRSQNEKFVALKGLPKCHAYLVLTVN</sequence>
<accession>A0A679BCT8</accession>
<protein>
    <submittedName>
        <fullName evidence="2">Uncharacterized protein</fullName>
    </submittedName>
</protein>
<dbReference type="AlphaFoldDB" id="A0A679BCT8"/>
<proteinExistence type="predicted"/>
<name>A0A679BCT8_9ORYZ</name>
<reference evidence="2" key="1">
    <citation type="submission" date="2018-08" db="EMBL/GenBank/DDBJ databases">
        <title>Oryza barthii genomic DNA, chromosome 11, BAC clone:OBARTa0018K22.</title>
        <authorList>
            <person name="Wu J."/>
            <person name="Kanamori H."/>
        </authorList>
    </citation>
    <scope>NUCLEOTIDE SEQUENCE</scope>
    <source>
        <strain evidence="2">W1588</strain>
    </source>
</reference>